<reference evidence="10" key="1">
    <citation type="submission" date="2015-06" db="EMBL/GenBank/DDBJ databases">
        <authorList>
            <person name="Bertelli C."/>
        </authorList>
    </citation>
    <scope>NUCLEOTIDE SEQUENCE [LARGE SCALE GENOMIC DNA]</scope>
    <source>
        <strain evidence="10">CRIB-30</strain>
    </source>
</reference>
<keyword evidence="5" id="KW-0406">Ion transport</keyword>
<keyword evidence="9" id="KW-0378">Hydrolase</keyword>
<dbReference type="OrthoDB" id="21579at2"/>
<dbReference type="Gene3D" id="2.60.15.10">
    <property type="entry name" value="F0F1 ATP synthase delta/epsilon subunit, N-terminal"/>
    <property type="match status" value="1"/>
</dbReference>
<evidence type="ECO:0000256" key="2">
    <source>
        <dbReference type="ARBA" id="ARBA00004184"/>
    </source>
</evidence>
<dbReference type="SUPFAM" id="SSF51344">
    <property type="entry name" value="Epsilon subunit of F1F0-ATP synthase N-terminal domain"/>
    <property type="match status" value="1"/>
</dbReference>
<evidence type="ECO:0000313" key="9">
    <source>
        <dbReference type="EMBL" id="CRX38927.1"/>
    </source>
</evidence>
<dbReference type="InterPro" id="IPR001469">
    <property type="entry name" value="ATP_synth_F1_dsu/esu"/>
</dbReference>
<dbReference type="InterPro" id="IPR020546">
    <property type="entry name" value="ATP_synth_F1_dsu/esu_N"/>
</dbReference>
<feature type="domain" description="ATP synthase F1 complex delta/epsilon subunit N-terminal" evidence="8">
    <location>
        <begin position="8"/>
        <end position="85"/>
    </location>
</feature>
<evidence type="ECO:0000313" key="10">
    <source>
        <dbReference type="Proteomes" id="UP000220251"/>
    </source>
</evidence>
<protein>
    <submittedName>
        <fullName evidence="9">ATP synthase epsilon chain</fullName>
        <ecNumber evidence="9">3.6.3.14</ecNumber>
    </submittedName>
</protein>
<evidence type="ECO:0000256" key="1">
    <source>
        <dbReference type="ARBA" id="ARBA00003543"/>
    </source>
</evidence>
<evidence type="ECO:0000256" key="7">
    <source>
        <dbReference type="ARBA" id="ARBA00023196"/>
    </source>
</evidence>
<gene>
    <name evidence="9" type="primary">atpC</name>
    <name evidence="9" type="ORF">ELAC_1599</name>
</gene>
<evidence type="ECO:0000256" key="6">
    <source>
        <dbReference type="ARBA" id="ARBA00023136"/>
    </source>
</evidence>
<comment type="similarity">
    <text evidence="3">Belongs to the ATPase epsilon chain family.</text>
</comment>
<dbReference type="Proteomes" id="UP000220251">
    <property type="component" value="Unassembled WGS sequence"/>
</dbReference>
<evidence type="ECO:0000256" key="3">
    <source>
        <dbReference type="ARBA" id="ARBA00005712"/>
    </source>
</evidence>
<dbReference type="InterPro" id="IPR036771">
    <property type="entry name" value="ATPsynth_dsu/esu_N"/>
</dbReference>
<dbReference type="GO" id="GO:0016787">
    <property type="term" value="F:hydrolase activity"/>
    <property type="evidence" value="ECO:0007669"/>
    <property type="project" value="UniProtKB-KW"/>
</dbReference>
<sequence length="95" mass="10321">MKEQGKAFNLTVASPDKVYFDGKVISVIAPGKLGYLEILTHHAALITSLQKGNVIITLENFSKMKMEVTGGILEVSGDVSLLADEVLQAEWRSES</sequence>
<keyword evidence="7" id="KW-0139">CF(1)</keyword>
<proteinExistence type="inferred from homology"/>
<dbReference type="RefSeq" id="WP_098038789.1">
    <property type="nucleotide sequence ID" value="NZ_CWGJ01000025.1"/>
</dbReference>
<keyword evidence="7" id="KW-0066">ATP synthesis</keyword>
<dbReference type="AlphaFoldDB" id="A0A0H5DQU1"/>
<accession>A0A0H5DQU1</accession>
<dbReference type="GO" id="GO:0046933">
    <property type="term" value="F:proton-transporting ATP synthase activity, rotational mechanism"/>
    <property type="evidence" value="ECO:0007669"/>
    <property type="project" value="InterPro"/>
</dbReference>
<dbReference type="GO" id="GO:0012505">
    <property type="term" value="C:endomembrane system"/>
    <property type="evidence" value="ECO:0007669"/>
    <property type="project" value="UniProtKB-SubCell"/>
</dbReference>
<keyword evidence="4" id="KW-0813">Transport</keyword>
<keyword evidence="10" id="KW-1185">Reference proteome</keyword>
<dbReference type="EC" id="3.6.3.14" evidence="9"/>
<keyword evidence="6" id="KW-0472">Membrane</keyword>
<comment type="function">
    <text evidence="1">Produces ATP from ADP in the presence of a proton gradient across the membrane.</text>
</comment>
<dbReference type="CDD" id="cd12152">
    <property type="entry name" value="F1-ATPase_delta"/>
    <property type="match status" value="1"/>
</dbReference>
<comment type="subcellular location">
    <subcellularLocation>
        <location evidence="2">Endomembrane system</location>
        <topology evidence="2">Peripheral membrane protein</topology>
    </subcellularLocation>
</comment>
<dbReference type="EMBL" id="CWGJ01000025">
    <property type="protein sequence ID" value="CRX38927.1"/>
    <property type="molecule type" value="Genomic_DNA"/>
</dbReference>
<evidence type="ECO:0000256" key="4">
    <source>
        <dbReference type="ARBA" id="ARBA00022448"/>
    </source>
</evidence>
<evidence type="ECO:0000256" key="5">
    <source>
        <dbReference type="ARBA" id="ARBA00023065"/>
    </source>
</evidence>
<dbReference type="Pfam" id="PF02823">
    <property type="entry name" value="ATP-synt_DE_N"/>
    <property type="match status" value="1"/>
</dbReference>
<dbReference type="GO" id="GO:0045259">
    <property type="term" value="C:proton-transporting ATP synthase complex"/>
    <property type="evidence" value="ECO:0007669"/>
    <property type="project" value="UniProtKB-KW"/>
</dbReference>
<organism evidence="9 10">
    <name type="scientific">Estrella lausannensis</name>
    <dbReference type="NCBI Taxonomy" id="483423"/>
    <lineage>
        <taxon>Bacteria</taxon>
        <taxon>Pseudomonadati</taxon>
        <taxon>Chlamydiota</taxon>
        <taxon>Chlamydiia</taxon>
        <taxon>Parachlamydiales</taxon>
        <taxon>Candidatus Criblamydiaceae</taxon>
        <taxon>Estrella</taxon>
    </lineage>
</organism>
<evidence type="ECO:0000259" key="8">
    <source>
        <dbReference type="Pfam" id="PF02823"/>
    </source>
</evidence>
<name>A0A0H5DQU1_9BACT</name>